<evidence type="ECO:0008006" key="12">
    <source>
        <dbReference type="Google" id="ProtNLM"/>
    </source>
</evidence>
<feature type="transmembrane region" description="Helical" evidence="9">
    <location>
        <begin position="319"/>
        <end position="343"/>
    </location>
</feature>
<evidence type="ECO:0000256" key="7">
    <source>
        <dbReference type="ARBA" id="ARBA00023136"/>
    </source>
</evidence>
<dbReference type="InterPro" id="IPR050277">
    <property type="entry name" value="Sodium:Solute_Symporter"/>
</dbReference>
<sequence length="478" mass="51252">MTILDFIIIVLYMFMMFGLGLVARTKIKSVDDYLLGGHRFNTFALVGTIMATLIGAGLTLGIAGSVYQHGAGVIWNYLGFGVGLVVFAFMVKRLRGTGKRTMAEVIAGEFGNLPRFFVAIIVVFYCTGIVSLCVTGMARLLTYLGEPLGISITTAVVITSIITTIYTALGGLYSVVWTDVVQFVIMFLVVVVIGPIMAIATAGGIGTMQTALASQHLSLFNPFQGTTFTYAITSFLLIFLSVPSDPTTPQRGLAAKDVNTAKKAFLFVSIPVVLYGVGLLFIGAGSMTVMPDLKETYGTTEAAFPIFIMKYYPTGLAGFGIAGLIAAIMSTISAMLLVGASHLVYDIGQCLFPQTKDETFNKILPWAVIVIGVIVTYAALQIESLLNVMYFVFSLIGSALMWPFIFTLYWKGATKWGITAGVVLGAISCLYMQIRGILGPGGDPVYLSMAISVASIVIGSLRDPNKRVRQLQDAQEGI</sequence>
<feature type="transmembrane region" description="Helical" evidence="9">
    <location>
        <begin position="150"/>
        <end position="176"/>
    </location>
</feature>
<reference evidence="10 11" key="1">
    <citation type="submission" date="2016-10" db="EMBL/GenBank/DDBJ databases">
        <title>Complete Genome Sequence of Peptococcaceae strain DCMF.</title>
        <authorList>
            <person name="Edwards R.J."/>
            <person name="Holland S.I."/>
            <person name="Deshpande N.P."/>
            <person name="Wong Y.K."/>
            <person name="Ertan H."/>
            <person name="Manefield M."/>
            <person name="Russell T.L."/>
            <person name="Lee M.J."/>
        </authorList>
    </citation>
    <scope>NUCLEOTIDE SEQUENCE [LARGE SCALE GENOMIC DNA]</scope>
    <source>
        <strain evidence="10 11">DCMF</strain>
    </source>
</reference>
<comment type="subcellular location">
    <subcellularLocation>
        <location evidence="1">Membrane</location>
        <topology evidence="1">Multi-pass membrane protein</topology>
    </subcellularLocation>
</comment>
<evidence type="ECO:0000256" key="4">
    <source>
        <dbReference type="ARBA" id="ARBA00022475"/>
    </source>
</evidence>
<feature type="transmembrane region" description="Helical" evidence="9">
    <location>
        <begin position="225"/>
        <end position="243"/>
    </location>
</feature>
<evidence type="ECO:0000256" key="1">
    <source>
        <dbReference type="ARBA" id="ARBA00004141"/>
    </source>
</evidence>
<dbReference type="PROSITE" id="PS50283">
    <property type="entry name" value="NA_SOLUT_SYMP_3"/>
    <property type="match status" value="1"/>
</dbReference>
<dbReference type="PANTHER" id="PTHR48086">
    <property type="entry name" value="SODIUM/PROLINE SYMPORTER-RELATED"/>
    <property type="match status" value="1"/>
</dbReference>
<dbReference type="GO" id="GO:0022857">
    <property type="term" value="F:transmembrane transporter activity"/>
    <property type="evidence" value="ECO:0007669"/>
    <property type="project" value="InterPro"/>
</dbReference>
<keyword evidence="3" id="KW-0813">Transport</keyword>
<keyword evidence="7 9" id="KW-0472">Membrane</keyword>
<keyword evidence="4" id="KW-1003">Cell membrane</keyword>
<keyword evidence="11" id="KW-1185">Reference proteome</keyword>
<evidence type="ECO:0000256" key="2">
    <source>
        <dbReference type="ARBA" id="ARBA00006434"/>
    </source>
</evidence>
<evidence type="ECO:0000256" key="8">
    <source>
        <dbReference type="RuleBase" id="RU362091"/>
    </source>
</evidence>
<evidence type="ECO:0000256" key="3">
    <source>
        <dbReference type="ARBA" id="ARBA00022448"/>
    </source>
</evidence>
<feature type="transmembrane region" description="Helical" evidence="9">
    <location>
        <begin position="73"/>
        <end position="91"/>
    </location>
</feature>
<dbReference type="InterPro" id="IPR018212">
    <property type="entry name" value="Na/solute_symporter_CS"/>
</dbReference>
<feature type="transmembrane region" description="Helical" evidence="9">
    <location>
        <begin position="444"/>
        <end position="461"/>
    </location>
</feature>
<evidence type="ECO:0000313" key="11">
    <source>
        <dbReference type="Proteomes" id="UP000323521"/>
    </source>
</evidence>
<feature type="transmembrane region" description="Helical" evidence="9">
    <location>
        <begin position="6"/>
        <end position="23"/>
    </location>
</feature>
<feature type="transmembrane region" description="Helical" evidence="9">
    <location>
        <begin position="416"/>
        <end position="438"/>
    </location>
</feature>
<feature type="transmembrane region" description="Helical" evidence="9">
    <location>
        <begin position="264"/>
        <end position="284"/>
    </location>
</feature>
<dbReference type="EMBL" id="CP017634">
    <property type="protein sequence ID" value="ATW26292.1"/>
    <property type="molecule type" value="Genomic_DNA"/>
</dbReference>
<dbReference type="CDD" id="cd10322">
    <property type="entry name" value="SLC5sbd"/>
    <property type="match status" value="1"/>
</dbReference>
<gene>
    <name evidence="10" type="ORF">DCMF_17355</name>
</gene>
<keyword evidence="6 9" id="KW-1133">Transmembrane helix</keyword>
<dbReference type="Proteomes" id="UP000323521">
    <property type="component" value="Chromosome"/>
</dbReference>
<feature type="transmembrane region" description="Helical" evidence="9">
    <location>
        <begin position="116"/>
        <end position="138"/>
    </location>
</feature>
<dbReference type="InterPro" id="IPR038377">
    <property type="entry name" value="Na/Glc_symporter_sf"/>
</dbReference>
<evidence type="ECO:0000256" key="9">
    <source>
        <dbReference type="SAM" id="Phobius"/>
    </source>
</evidence>
<dbReference type="InterPro" id="IPR001734">
    <property type="entry name" value="Na/solute_symporter"/>
</dbReference>
<dbReference type="PANTHER" id="PTHR48086:SF7">
    <property type="entry name" value="SODIUM-SOLUTE SYMPORTER-RELATED"/>
    <property type="match status" value="1"/>
</dbReference>
<feature type="transmembrane region" description="Helical" evidence="9">
    <location>
        <begin position="363"/>
        <end position="382"/>
    </location>
</feature>
<organism evidence="10 11">
    <name type="scientific">Formimonas warabiya</name>
    <dbReference type="NCBI Taxonomy" id="1761012"/>
    <lineage>
        <taxon>Bacteria</taxon>
        <taxon>Bacillati</taxon>
        <taxon>Bacillota</taxon>
        <taxon>Clostridia</taxon>
        <taxon>Eubacteriales</taxon>
        <taxon>Peptococcaceae</taxon>
        <taxon>Candidatus Formimonas</taxon>
    </lineage>
</organism>
<evidence type="ECO:0000313" key="10">
    <source>
        <dbReference type="EMBL" id="ATW26292.1"/>
    </source>
</evidence>
<name>A0A3G1KV25_FORW1</name>
<evidence type="ECO:0000256" key="5">
    <source>
        <dbReference type="ARBA" id="ARBA00022692"/>
    </source>
</evidence>
<dbReference type="GO" id="GO:0005886">
    <property type="term" value="C:plasma membrane"/>
    <property type="evidence" value="ECO:0007669"/>
    <property type="project" value="TreeGrafter"/>
</dbReference>
<dbReference type="Gene3D" id="1.20.1730.10">
    <property type="entry name" value="Sodium/glucose cotransporter"/>
    <property type="match status" value="1"/>
</dbReference>
<dbReference type="AlphaFoldDB" id="A0A3G1KV25"/>
<feature type="transmembrane region" description="Helical" evidence="9">
    <location>
        <begin position="183"/>
        <end position="205"/>
    </location>
</feature>
<accession>A0A3G1KV25</accession>
<dbReference type="PROSITE" id="PS00456">
    <property type="entry name" value="NA_SOLUT_SYMP_1"/>
    <property type="match status" value="1"/>
</dbReference>
<dbReference type="KEGG" id="fwa:DCMF_17355"/>
<feature type="transmembrane region" description="Helical" evidence="9">
    <location>
        <begin position="388"/>
        <end position="409"/>
    </location>
</feature>
<dbReference type="Pfam" id="PF00474">
    <property type="entry name" value="SSF"/>
    <property type="match status" value="1"/>
</dbReference>
<comment type="similarity">
    <text evidence="2 8">Belongs to the sodium:solute symporter (SSF) (TC 2.A.21) family.</text>
</comment>
<dbReference type="RefSeq" id="WP_148135588.1">
    <property type="nucleotide sequence ID" value="NZ_CP017634.1"/>
</dbReference>
<proteinExistence type="inferred from homology"/>
<dbReference type="GO" id="GO:0046942">
    <property type="term" value="P:carboxylic acid transport"/>
    <property type="evidence" value="ECO:0007669"/>
    <property type="project" value="UniProtKB-ARBA"/>
</dbReference>
<dbReference type="OrthoDB" id="1263at2"/>
<keyword evidence="5 9" id="KW-0812">Transmembrane</keyword>
<feature type="transmembrane region" description="Helical" evidence="9">
    <location>
        <begin position="43"/>
        <end position="67"/>
    </location>
</feature>
<evidence type="ECO:0000256" key="6">
    <source>
        <dbReference type="ARBA" id="ARBA00022989"/>
    </source>
</evidence>
<protein>
    <recommendedName>
        <fullName evidence="12">Sodium:solute symporter family protein</fullName>
    </recommendedName>
</protein>